<evidence type="ECO:0000313" key="4">
    <source>
        <dbReference type="EMBL" id="KAJ8374108.1"/>
    </source>
</evidence>
<dbReference type="PROSITE" id="PS51406">
    <property type="entry name" value="FIBRINOGEN_C_2"/>
    <property type="match status" value="1"/>
</dbReference>
<dbReference type="OrthoDB" id="7940501at2759"/>
<dbReference type="EMBL" id="JAINUF010000002">
    <property type="protein sequence ID" value="KAJ8374108.1"/>
    <property type="molecule type" value="Genomic_DNA"/>
</dbReference>
<feature type="domain" description="Fibrinogen C-terminal" evidence="3">
    <location>
        <begin position="33"/>
        <end position="268"/>
    </location>
</feature>
<gene>
    <name evidence="4" type="ORF">SKAU_G00046880</name>
</gene>
<evidence type="ECO:0000259" key="3">
    <source>
        <dbReference type="PROSITE" id="PS51406"/>
    </source>
</evidence>
<feature type="signal peptide" evidence="2">
    <location>
        <begin position="1"/>
        <end position="24"/>
    </location>
</feature>
<keyword evidence="5" id="KW-1185">Reference proteome</keyword>
<dbReference type="GO" id="GO:0050868">
    <property type="term" value="P:negative regulation of T cell activation"/>
    <property type="evidence" value="ECO:0007669"/>
    <property type="project" value="TreeGrafter"/>
</dbReference>
<dbReference type="PANTHER" id="PTHR19143">
    <property type="entry name" value="FIBRINOGEN/TENASCIN/ANGIOPOEITIN"/>
    <property type="match status" value="1"/>
</dbReference>
<dbReference type="PROSITE" id="PS00514">
    <property type="entry name" value="FIBRINOGEN_C_1"/>
    <property type="match status" value="1"/>
</dbReference>
<protein>
    <recommendedName>
        <fullName evidence="3">Fibrinogen C-terminal domain-containing protein</fullName>
    </recommendedName>
</protein>
<evidence type="ECO:0000256" key="2">
    <source>
        <dbReference type="SAM" id="SignalP"/>
    </source>
</evidence>
<dbReference type="SMART" id="SM00186">
    <property type="entry name" value="FBG"/>
    <property type="match status" value="1"/>
</dbReference>
<sequence>MDGGWNPTGCSRLVLLLFLNVHIGQVLITHAGSPVTVLGTDCTQISKINPGATSGLHTIKPEGIKKDFKVYCEMRLDGCWTVFQRRTGGAVSFQRNWAAYKAGFGKREADHWLGLWKLWAITKGEKWVLRVELCDFEGGTVYAEYRGFNVGSVKDNFKLSVGDYSGTAGDGIHGTLRESSQNSYGFTTKDRDHDGCTPCIADDIATDNCSLEKGKGGWWYSNCGSASLNGEWHPAGKNPGGGSGLHWHRWKGTSPYSYRATRMMIKPL</sequence>
<dbReference type="GO" id="GO:0050776">
    <property type="term" value="P:regulation of immune response"/>
    <property type="evidence" value="ECO:0007669"/>
    <property type="project" value="TreeGrafter"/>
</dbReference>
<dbReference type="Gene3D" id="3.90.215.10">
    <property type="entry name" value="Gamma Fibrinogen, chain A, domain 1"/>
    <property type="match status" value="1"/>
</dbReference>
<dbReference type="PANTHER" id="PTHR19143:SF263">
    <property type="entry name" value="FIBRINOGEN-LIKE PROTEIN 1"/>
    <property type="match status" value="1"/>
</dbReference>
<dbReference type="InterPro" id="IPR050373">
    <property type="entry name" value="Fibrinogen_C-term_domain"/>
</dbReference>
<dbReference type="SUPFAM" id="SSF56496">
    <property type="entry name" value="Fibrinogen C-terminal domain-like"/>
    <property type="match status" value="1"/>
</dbReference>
<comment type="caution">
    <text evidence="4">The sequence shown here is derived from an EMBL/GenBank/DDBJ whole genome shotgun (WGS) entry which is preliminary data.</text>
</comment>
<dbReference type="GO" id="GO:0005615">
    <property type="term" value="C:extracellular space"/>
    <property type="evidence" value="ECO:0007669"/>
    <property type="project" value="TreeGrafter"/>
</dbReference>
<dbReference type="InterPro" id="IPR020837">
    <property type="entry name" value="Fibrinogen_CS"/>
</dbReference>
<proteinExistence type="predicted"/>
<evidence type="ECO:0000313" key="5">
    <source>
        <dbReference type="Proteomes" id="UP001152622"/>
    </source>
</evidence>
<organism evidence="4 5">
    <name type="scientific">Synaphobranchus kaupii</name>
    <name type="common">Kaup's arrowtooth eel</name>
    <dbReference type="NCBI Taxonomy" id="118154"/>
    <lineage>
        <taxon>Eukaryota</taxon>
        <taxon>Metazoa</taxon>
        <taxon>Chordata</taxon>
        <taxon>Craniata</taxon>
        <taxon>Vertebrata</taxon>
        <taxon>Euteleostomi</taxon>
        <taxon>Actinopterygii</taxon>
        <taxon>Neopterygii</taxon>
        <taxon>Teleostei</taxon>
        <taxon>Anguilliformes</taxon>
        <taxon>Synaphobranchidae</taxon>
        <taxon>Synaphobranchus</taxon>
    </lineage>
</organism>
<dbReference type="CDD" id="cd00087">
    <property type="entry name" value="FReD"/>
    <property type="match status" value="1"/>
</dbReference>
<dbReference type="InterPro" id="IPR014716">
    <property type="entry name" value="Fibrinogen_a/b/g_C_1"/>
</dbReference>
<evidence type="ECO:0000256" key="1">
    <source>
        <dbReference type="ARBA" id="ARBA00023157"/>
    </source>
</evidence>
<reference evidence="4" key="1">
    <citation type="journal article" date="2023" name="Science">
        <title>Genome structures resolve the early diversification of teleost fishes.</title>
        <authorList>
            <person name="Parey E."/>
            <person name="Louis A."/>
            <person name="Montfort J."/>
            <person name="Bouchez O."/>
            <person name="Roques C."/>
            <person name="Iampietro C."/>
            <person name="Lluch J."/>
            <person name="Castinel A."/>
            <person name="Donnadieu C."/>
            <person name="Desvignes T."/>
            <person name="Floi Bucao C."/>
            <person name="Jouanno E."/>
            <person name="Wen M."/>
            <person name="Mejri S."/>
            <person name="Dirks R."/>
            <person name="Jansen H."/>
            <person name="Henkel C."/>
            <person name="Chen W.J."/>
            <person name="Zahm M."/>
            <person name="Cabau C."/>
            <person name="Klopp C."/>
            <person name="Thompson A.W."/>
            <person name="Robinson-Rechavi M."/>
            <person name="Braasch I."/>
            <person name="Lecointre G."/>
            <person name="Bobe J."/>
            <person name="Postlethwait J.H."/>
            <person name="Berthelot C."/>
            <person name="Roest Crollius H."/>
            <person name="Guiguen Y."/>
        </authorList>
    </citation>
    <scope>NUCLEOTIDE SEQUENCE</scope>
    <source>
        <strain evidence="4">WJC10195</strain>
    </source>
</reference>
<dbReference type="Pfam" id="PF00147">
    <property type="entry name" value="Fibrinogen_C"/>
    <property type="match status" value="1"/>
</dbReference>
<keyword evidence="1" id="KW-1015">Disulfide bond</keyword>
<dbReference type="InterPro" id="IPR036056">
    <property type="entry name" value="Fibrinogen-like_C"/>
</dbReference>
<accession>A0A9Q1G272</accession>
<dbReference type="NCBIfam" id="NF040941">
    <property type="entry name" value="GGGWT_bact"/>
    <property type="match status" value="1"/>
</dbReference>
<dbReference type="AlphaFoldDB" id="A0A9Q1G272"/>
<name>A0A9Q1G272_SYNKA</name>
<dbReference type="Proteomes" id="UP001152622">
    <property type="component" value="Chromosome 2"/>
</dbReference>
<feature type="chain" id="PRO_5040379689" description="Fibrinogen C-terminal domain-containing protein" evidence="2">
    <location>
        <begin position="25"/>
        <end position="268"/>
    </location>
</feature>
<dbReference type="InterPro" id="IPR002181">
    <property type="entry name" value="Fibrinogen_a/b/g_C_dom"/>
</dbReference>
<keyword evidence="2" id="KW-0732">Signal</keyword>